<name>A0A369T6Q1_9PROT</name>
<evidence type="ECO:0000313" key="1">
    <source>
        <dbReference type="EMBL" id="RDD61003.1"/>
    </source>
</evidence>
<dbReference type="EMBL" id="QPMH01000016">
    <property type="protein sequence ID" value="RDD61003.1"/>
    <property type="molecule type" value="Genomic_DNA"/>
</dbReference>
<proteinExistence type="predicted"/>
<gene>
    <name evidence="1" type="ORF">DRB17_14855</name>
</gene>
<protein>
    <submittedName>
        <fullName evidence="1">Uncharacterized protein</fullName>
    </submittedName>
</protein>
<evidence type="ECO:0000313" key="2">
    <source>
        <dbReference type="Proteomes" id="UP000253941"/>
    </source>
</evidence>
<organism evidence="1 2">
    <name type="scientific">Ferruginivarius sediminum</name>
    <dbReference type="NCBI Taxonomy" id="2661937"/>
    <lineage>
        <taxon>Bacteria</taxon>
        <taxon>Pseudomonadati</taxon>
        <taxon>Pseudomonadota</taxon>
        <taxon>Alphaproteobacteria</taxon>
        <taxon>Rhodospirillales</taxon>
        <taxon>Rhodospirillaceae</taxon>
        <taxon>Ferruginivarius</taxon>
    </lineage>
</organism>
<dbReference type="AlphaFoldDB" id="A0A369T6Q1"/>
<dbReference type="RefSeq" id="WP_114583006.1">
    <property type="nucleotide sequence ID" value="NZ_QPMH01000016.1"/>
</dbReference>
<comment type="caution">
    <text evidence="1">The sequence shown here is derived from an EMBL/GenBank/DDBJ whole genome shotgun (WGS) entry which is preliminary data.</text>
</comment>
<sequence>MRTRPMSEAVRQRVRTAAARLGTQDPLPFVGPLIDASFNLPEGDGRYGDNALSPGAVPLEPSFSEAEPRTLRFTMEPLGPQASPTVRRNEATSYMRGLVGQLFGRGALHWFDRTSEPWRGMGRMSGQGFGAWFGSGFDSDGLYSSKVYYELEDGQLDVLPTELARIVRDATDALPTLAPLFTTITCGRRHGRQRATLYQRGPLRSDDLRILLERLGLSHQLPGLMRVMGLALGGRFDLPEGTVLIGLSNTPDGPEFKLEVLLGMLDDLPPSFVELLKLGLVERPRHLSALGQWLNAFTPDESDLPGDFSVLSIRVTPKQSAHVSLYLRPMGFEVPMPAEAAVPPPTAA</sequence>
<dbReference type="Proteomes" id="UP000253941">
    <property type="component" value="Unassembled WGS sequence"/>
</dbReference>
<reference evidence="1 2" key="1">
    <citation type="submission" date="2018-07" db="EMBL/GenBank/DDBJ databases">
        <title>Venubactetium sediminum gen. nov., sp. nov., isolated from a marine solar saltern.</title>
        <authorList>
            <person name="Wang S."/>
        </authorList>
    </citation>
    <scope>NUCLEOTIDE SEQUENCE [LARGE SCALE GENOMIC DNA]</scope>
    <source>
        <strain evidence="1 2">WD2A32</strain>
    </source>
</reference>
<keyword evidence="2" id="KW-1185">Reference proteome</keyword>
<accession>A0A369T6Q1</accession>